<evidence type="ECO:0000256" key="6">
    <source>
        <dbReference type="ARBA" id="ARBA00022833"/>
    </source>
</evidence>
<dbReference type="InterPro" id="IPR037519">
    <property type="entry name" value="LITAF_fam"/>
</dbReference>
<evidence type="ECO:0000256" key="4">
    <source>
        <dbReference type="ARBA" id="ARBA00005975"/>
    </source>
</evidence>
<dbReference type="Pfam" id="PF10601">
    <property type="entry name" value="zf-LITAF-like"/>
    <property type="match status" value="1"/>
</dbReference>
<dbReference type="EMBL" id="JAACXV010014396">
    <property type="protein sequence ID" value="KAF7267724.1"/>
    <property type="molecule type" value="Genomic_DNA"/>
</dbReference>
<proteinExistence type="inferred from homology"/>
<comment type="caution">
    <text evidence="10">The sequence shown here is derived from an EMBL/GenBank/DDBJ whole genome shotgun (WGS) entry which is preliminary data.</text>
</comment>
<reference evidence="10" key="1">
    <citation type="submission" date="2020-08" db="EMBL/GenBank/DDBJ databases">
        <title>Genome sequencing and assembly of the red palm weevil Rhynchophorus ferrugineus.</title>
        <authorList>
            <person name="Dias G.B."/>
            <person name="Bergman C.M."/>
            <person name="Manee M."/>
        </authorList>
    </citation>
    <scope>NUCLEOTIDE SEQUENCE</scope>
    <source>
        <strain evidence="10">AA-2017</strain>
        <tissue evidence="10">Whole larva</tissue>
    </source>
</reference>
<dbReference type="PANTHER" id="PTHR23292:SF14">
    <property type="entry name" value="FI16615P1-RELATED"/>
    <property type="match status" value="1"/>
</dbReference>
<dbReference type="GO" id="GO:0008270">
    <property type="term" value="F:zinc ion binding"/>
    <property type="evidence" value="ECO:0007669"/>
    <property type="project" value="TreeGrafter"/>
</dbReference>
<dbReference type="AlphaFoldDB" id="A0A834HV52"/>
<keyword evidence="5" id="KW-0479">Metal-binding</keyword>
<evidence type="ECO:0000256" key="5">
    <source>
        <dbReference type="ARBA" id="ARBA00022723"/>
    </source>
</evidence>
<evidence type="ECO:0000256" key="2">
    <source>
        <dbReference type="ARBA" id="ARBA00004481"/>
    </source>
</evidence>
<evidence type="ECO:0000256" key="1">
    <source>
        <dbReference type="ARBA" id="ARBA00004414"/>
    </source>
</evidence>
<feature type="region of interest" description="Disordered" evidence="8">
    <location>
        <begin position="1"/>
        <end position="39"/>
    </location>
</feature>
<keyword evidence="11" id="KW-1185">Reference proteome</keyword>
<dbReference type="Proteomes" id="UP000625711">
    <property type="component" value="Unassembled WGS sequence"/>
</dbReference>
<keyword evidence="7" id="KW-0472">Membrane</keyword>
<evidence type="ECO:0000256" key="3">
    <source>
        <dbReference type="ARBA" id="ARBA00004630"/>
    </source>
</evidence>
<dbReference type="PANTHER" id="PTHR23292">
    <property type="entry name" value="LIPOPOLYSACCHARIDE-INDUCED TUMOR NECROSIS FACTOR-ALPHA FACTOR"/>
    <property type="match status" value="1"/>
</dbReference>
<gene>
    <name evidence="10" type="ORF">GWI33_019082</name>
</gene>
<feature type="compositionally biased region" description="Polar residues" evidence="8">
    <location>
        <begin position="14"/>
        <end position="23"/>
    </location>
</feature>
<evidence type="ECO:0000259" key="9">
    <source>
        <dbReference type="PROSITE" id="PS51837"/>
    </source>
</evidence>
<protein>
    <recommendedName>
        <fullName evidence="9">LITAF domain-containing protein</fullName>
    </recommendedName>
</protein>
<evidence type="ECO:0000256" key="8">
    <source>
        <dbReference type="SAM" id="MobiDB-lite"/>
    </source>
</evidence>
<comment type="similarity">
    <text evidence="4">Belongs to the CDIP1/LITAF family.</text>
</comment>
<dbReference type="InterPro" id="IPR006629">
    <property type="entry name" value="LITAF"/>
</dbReference>
<feature type="domain" description="LITAF" evidence="9">
    <location>
        <begin position="153"/>
        <end position="236"/>
    </location>
</feature>
<evidence type="ECO:0000313" key="11">
    <source>
        <dbReference type="Proteomes" id="UP000625711"/>
    </source>
</evidence>
<name>A0A834HV52_RHYFE</name>
<dbReference type="OrthoDB" id="5599753at2759"/>
<evidence type="ECO:0000256" key="7">
    <source>
        <dbReference type="ARBA" id="ARBA00023136"/>
    </source>
</evidence>
<dbReference type="GO" id="GO:0005765">
    <property type="term" value="C:lysosomal membrane"/>
    <property type="evidence" value="ECO:0007669"/>
    <property type="project" value="UniProtKB-SubCell"/>
</dbReference>
<dbReference type="PROSITE" id="PS51837">
    <property type="entry name" value="LITAF"/>
    <property type="match status" value="1"/>
</dbReference>
<dbReference type="SMART" id="SM00714">
    <property type="entry name" value="LITAF"/>
    <property type="match status" value="1"/>
</dbReference>
<accession>A0A834HV52</accession>
<dbReference type="GO" id="GO:0031902">
    <property type="term" value="C:late endosome membrane"/>
    <property type="evidence" value="ECO:0007669"/>
    <property type="project" value="UniProtKB-SubCell"/>
</dbReference>
<evidence type="ECO:0000313" key="10">
    <source>
        <dbReference type="EMBL" id="KAF7267724.1"/>
    </source>
</evidence>
<sequence>MSDEDKTPTKKTSDPANEANTNDVPPPTEATEENRPHVSATTSGYAFLGLWRDERKPNLITMSQPNLRSDNEDLNVFKSTGGIVNSTSAMHHEHYVQKPDSKISLNRIPPSYSTVLKLGPPITIFDSRTYPSIPFIARPPPPSYAEVHGWDDNPSVVSSDSILLGPRPVYVTCPRCRVIVVSETRPERSVLSYVSSMVLFLCLCWPCCLLPFCIRSCNNVYHFCPRCNFYLGVYKPC</sequence>
<organism evidence="10 11">
    <name type="scientific">Rhynchophorus ferrugineus</name>
    <name type="common">Red palm weevil</name>
    <name type="synonym">Curculio ferrugineus</name>
    <dbReference type="NCBI Taxonomy" id="354439"/>
    <lineage>
        <taxon>Eukaryota</taxon>
        <taxon>Metazoa</taxon>
        <taxon>Ecdysozoa</taxon>
        <taxon>Arthropoda</taxon>
        <taxon>Hexapoda</taxon>
        <taxon>Insecta</taxon>
        <taxon>Pterygota</taxon>
        <taxon>Neoptera</taxon>
        <taxon>Endopterygota</taxon>
        <taxon>Coleoptera</taxon>
        <taxon>Polyphaga</taxon>
        <taxon>Cucujiformia</taxon>
        <taxon>Curculionidae</taxon>
        <taxon>Dryophthorinae</taxon>
        <taxon>Rhynchophorus</taxon>
    </lineage>
</organism>
<keyword evidence="6" id="KW-0862">Zinc</keyword>
<feature type="compositionally biased region" description="Basic and acidic residues" evidence="8">
    <location>
        <begin position="1"/>
        <end position="13"/>
    </location>
</feature>
<comment type="subcellular location">
    <subcellularLocation>
        <location evidence="2">Endosome membrane</location>
        <topology evidence="2">Peripheral membrane protein</topology>
    </subcellularLocation>
    <subcellularLocation>
        <location evidence="1">Late endosome membrane</location>
    </subcellularLocation>
    <subcellularLocation>
        <location evidence="3">Lysosome membrane</location>
        <topology evidence="3">Peripheral membrane protein</topology>
        <orientation evidence="3">Cytoplasmic side</orientation>
    </subcellularLocation>
</comment>